<dbReference type="SUPFAM" id="SSF53756">
    <property type="entry name" value="UDP-Glycosyltransferase/glycogen phosphorylase"/>
    <property type="match status" value="1"/>
</dbReference>
<organism evidence="3 4">
    <name type="scientific">Candidatus Woykebacteria bacterium RBG_13_40_7b</name>
    <dbReference type="NCBI Taxonomy" id="1802594"/>
    <lineage>
        <taxon>Bacteria</taxon>
        <taxon>Candidatus Woykeibacteriota</taxon>
    </lineage>
</organism>
<dbReference type="GO" id="GO:0016757">
    <property type="term" value="F:glycosyltransferase activity"/>
    <property type="evidence" value="ECO:0007669"/>
    <property type="project" value="InterPro"/>
</dbReference>
<dbReference type="Gene3D" id="3.40.50.2000">
    <property type="entry name" value="Glycogen Phosphorylase B"/>
    <property type="match status" value="2"/>
</dbReference>
<reference evidence="3 4" key="1">
    <citation type="journal article" date="2016" name="Nat. Commun.">
        <title>Thousands of microbial genomes shed light on interconnected biogeochemical processes in an aquifer system.</title>
        <authorList>
            <person name="Anantharaman K."/>
            <person name="Brown C.T."/>
            <person name="Hug L.A."/>
            <person name="Sharon I."/>
            <person name="Castelle C.J."/>
            <person name="Probst A.J."/>
            <person name="Thomas B.C."/>
            <person name="Singh A."/>
            <person name="Wilkins M.J."/>
            <person name="Karaoz U."/>
            <person name="Brodie E.L."/>
            <person name="Williams K.H."/>
            <person name="Hubbard S.S."/>
            <person name="Banfield J.F."/>
        </authorList>
    </citation>
    <scope>NUCLEOTIDE SEQUENCE [LARGE SCALE GENOMIC DNA]</scope>
</reference>
<evidence type="ECO:0000259" key="2">
    <source>
        <dbReference type="Pfam" id="PF13439"/>
    </source>
</evidence>
<evidence type="ECO:0000313" key="4">
    <source>
        <dbReference type="Proteomes" id="UP000177103"/>
    </source>
</evidence>
<dbReference type="Proteomes" id="UP000177103">
    <property type="component" value="Unassembled WGS sequence"/>
</dbReference>
<feature type="domain" description="Glycosyltransferase subfamily 4-like N-terminal" evidence="2">
    <location>
        <begin position="17"/>
        <end position="213"/>
    </location>
</feature>
<accession>A0A1G1W777</accession>
<dbReference type="InterPro" id="IPR028098">
    <property type="entry name" value="Glyco_trans_4-like_N"/>
</dbReference>
<protein>
    <submittedName>
        <fullName evidence="3">Uncharacterized protein</fullName>
    </submittedName>
</protein>
<dbReference type="InterPro" id="IPR050194">
    <property type="entry name" value="Glycosyltransferase_grp1"/>
</dbReference>
<dbReference type="AlphaFoldDB" id="A0A1G1W777"/>
<name>A0A1G1W777_9BACT</name>
<dbReference type="PANTHER" id="PTHR45947">
    <property type="entry name" value="SULFOQUINOVOSYL TRANSFERASE SQD2"/>
    <property type="match status" value="1"/>
</dbReference>
<feature type="domain" description="Glycosyl transferase family 1" evidence="1">
    <location>
        <begin position="217"/>
        <end position="367"/>
    </location>
</feature>
<dbReference type="PANTHER" id="PTHR45947:SF13">
    <property type="entry name" value="TRANSFERASE"/>
    <property type="match status" value="1"/>
</dbReference>
<evidence type="ECO:0000259" key="1">
    <source>
        <dbReference type="Pfam" id="PF00534"/>
    </source>
</evidence>
<dbReference type="Pfam" id="PF00534">
    <property type="entry name" value="Glycos_transf_1"/>
    <property type="match status" value="1"/>
</dbReference>
<dbReference type="InterPro" id="IPR001296">
    <property type="entry name" value="Glyco_trans_1"/>
</dbReference>
<evidence type="ECO:0000313" key="3">
    <source>
        <dbReference type="EMBL" id="OGY23535.1"/>
    </source>
</evidence>
<comment type="caution">
    <text evidence="3">The sequence shown here is derived from an EMBL/GenBank/DDBJ whole genome shotgun (WGS) entry which is preliminary data.</text>
</comment>
<proteinExistence type="predicted"/>
<gene>
    <name evidence="3" type="ORF">A2Y57_01590</name>
</gene>
<dbReference type="Pfam" id="PF13439">
    <property type="entry name" value="Glyco_transf_4"/>
    <property type="match status" value="1"/>
</dbReference>
<sequence length="398" mass="45966">MKVLYLTHQYFPYFYTGTELLTDNLSRYMRMLGVSTEVWAYNLNELKEDKIKRTNYKGIPVTFFSHHNKDFSRDWKFFRQNSLKKDLISDLLKESKPDILHVTHACRMGDIIEAVNKSGIPYIATLTDFWVLCPKASLIRNNGDLCSGPDRGNACGKYCFKNLGSQMTKRYRDIRDYLKEAAKVVYASNFLKNVFERNGIDTSNWVNIRHGYNPMEKRKRIKDNFYRFAFTGTLQPNKGAHLVIEAFKKIINKNARLAVYGEFKHSQKYSNYCLELAKEDKRIEFRGKYDHTKLASEFADIDCIVAPSNWFEPFPFTLTSAIAFGFEVIGSKIGGIPEIIGEENTKSLFNPGDINDLSEKMALKLKKGKGSPSGLFYEQTVEGEAFKYFQIYNYVLGK</sequence>
<dbReference type="EMBL" id="MHCQ01000042">
    <property type="protein sequence ID" value="OGY23535.1"/>
    <property type="molecule type" value="Genomic_DNA"/>
</dbReference>